<evidence type="ECO:0000313" key="2">
    <source>
        <dbReference type="EMBL" id="EJK66456.1"/>
    </source>
</evidence>
<name>K0SZH9_THAOC</name>
<feature type="compositionally biased region" description="Basic residues" evidence="1">
    <location>
        <begin position="138"/>
        <end position="148"/>
    </location>
</feature>
<reference evidence="2 3" key="1">
    <citation type="journal article" date="2012" name="Genome Biol.">
        <title>Genome and low-iron response of an oceanic diatom adapted to chronic iron limitation.</title>
        <authorList>
            <person name="Lommer M."/>
            <person name="Specht M."/>
            <person name="Roy A.S."/>
            <person name="Kraemer L."/>
            <person name="Andreson R."/>
            <person name="Gutowska M.A."/>
            <person name="Wolf J."/>
            <person name="Bergner S.V."/>
            <person name="Schilhabel M.B."/>
            <person name="Klostermeier U.C."/>
            <person name="Beiko R.G."/>
            <person name="Rosenstiel P."/>
            <person name="Hippler M."/>
            <person name="Laroche J."/>
        </authorList>
    </citation>
    <scope>NUCLEOTIDE SEQUENCE [LARGE SCALE GENOMIC DNA]</scope>
    <source>
        <strain evidence="2 3">CCMP1005</strain>
    </source>
</reference>
<dbReference type="Proteomes" id="UP000266841">
    <property type="component" value="Unassembled WGS sequence"/>
</dbReference>
<accession>K0SZH9</accession>
<dbReference type="AlphaFoldDB" id="K0SZH9"/>
<feature type="compositionally biased region" description="Basic and acidic residues" evidence="1">
    <location>
        <begin position="118"/>
        <end position="132"/>
    </location>
</feature>
<feature type="compositionally biased region" description="Low complexity" evidence="1">
    <location>
        <begin position="215"/>
        <end position="235"/>
    </location>
</feature>
<gene>
    <name evidence="2" type="ORF">THAOC_12626</name>
</gene>
<organism evidence="2 3">
    <name type="scientific">Thalassiosira oceanica</name>
    <name type="common">Marine diatom</name>
    <dbReference type="NCBI Taxonomy" id="159749"/>
    <lineage>
        <taxon>Eukaryota</taxon>
        <taxon>Sar</taxon>
        <taxon>Stramenopiles</taxon>
        <taxon>Ochrophyta</taxon>
        <taxon>Bacillariophyta</taxon>
        <taxon>Coscinodiscophyceae</taxon>
        <taxon>Thalassiosirophycidae</taxon>
        <taxon>Thalassiosirales</taxon>
        <taxon>Thalassiosiraceae</taxon>
        <taxon>Thalassiosira</taxon>
    </lineage>
</organism>
<feature type="region of interest" description="Disordered" evidence="1">
    <location>
        <begin position="110"/>
        <end position="342"/>
    </location>
</feature>
<dbReference type="EMBL" id="AGNL01014946">
    <property type="protein sequence ID" value="EJK66456.1"/>
    <property type="molecule type" value="Genomic_DNA"/>
</dbReference>
<feature type="region of interest" description="Disordered" evidence="1">
    <location>
        <begin position="55"/>
        <end position="80"/>
    </location>
</feature>
<evidence type="ECO:0000313" key="3">
    <source>
        <dbReference type="Proteomes" id="UP000266841"/>
    </source>
</evidence>
<feature type="compositionally biased region" description="Basic and acidic residues" evidence="1">
    <location>
        <begin position="191"/>
        <end position="213"/>
    </location>
</feature>
<feature type="compositionally biased region" description="Basic and acidic residues" evidence="1">
    <location>
        <begin position="238"/>
        <end position="262"/>
    </location>
</feature>
<feature type="compositionally biased region" description="Basic and acidic residues" evidence="1">
    <location>
        <begin position="271"/>
        <end position="280"/>
    </location>
</feature>
<proteinExistence type="predicted"/>
<feature type="compositionally biased region" description="Basic and acidic residues" evidence="1">
    <location>
        <begin position="299"/>
        <end position="316"/>
    </location>
</feature>
<keyword evidence="3" id="KW-1185">Reference proteome</keyword>
<dbReference type="OMA" id="DRIKIHR"/>
<sequence length="378" mass="40605">MGLTHAFDILLYDPCPNTSLHGQEKWVGFRLRVGVYPPTHPLTHPPTRFWYAPGGGGSGARRRGPRRGVRGAARGGRRGRAAVLHRSLHGLHGHDGRLAREARQVLRERLPALPVRSRQREGQVGEDTEPRVPVRGRGGGRGRIRRAGVVHPGRVARQGPLLQRGEGLVPGPPGPRPAAAPCAGGPRAPRRAPDDVRRREPDGGPPGRPDRNRRAAGASPRRAAGGCAAPPGLGRVVPRPDRGGHRADPEARPRRREADAGLRRPPPRPHPRVEGRRDGAPVRAGVPPLEGALRRPHGRPRDVGDQDCRVCDDGGRRRGGGSVRSGHEGEGRGPGHGRLRRAWGVPLRRGGVDSVQGAGIRAVRVSDPFDFSFLSFLG</sequence>
<evidence type="ECO:0000256" key="1">
    <source>
        <dbReference type="SAM" id="MobiDB-lite"/>
    </source>
</evidence>
<protein>
    <submittedName>
        <fullName evidence="2">Uncharacterized protein</fullName>
    </submittedName>
</protein>
<feature type="compositionally biased region" description="Basic residues" evidence="1">
    <location>
        <begin position="60"/>
        <end position="80"/>
    </location>
</feature>
<comment type="caution">
    <text evidence="2">The sequence shown here is derived from an EMBL/GenBank/DDBJ whole genome shotgun (WGS) entry which is preliminary data.</text>
</comment>